<dbReference type="AlphaFoldDB" id="A0A072P8L7"/>
<proteinExistence type="predicted"/>
<accession>A0A072P8L7</accession>
<dbReference type="Proteomes" id="UP000027920">
    <property type="component" value="Unassembled WGS sequence"/>
</dbReference>
<comment type="caution">
    <text evidence="2">The sequence shown here is derived from an EMBL/GenBank/DDBJ whole genome shotgun (WGS) entry which is preliminary data.</text>
</comment>
<dbReference type="VEuPathDB" id="FungiDB:A1O9_07787"/>
<dbReference type="RefSeq" id="XP_013258796.1">
    <property type="nucleotide sequence ID" value="XM_013403342.1"/>
</dbReference>
<organism evidence="2 3">
    <name type="scientific">Exophiala aquamarina CBS 119918</name>
    <dbReference type="NCBI Taxonomy" id="1182545"/>
    <lineage>
        <taxon>Eukaryota</taxon>
        <taxon>Fungi</taxon>
        <taxon>Dikarya</taxon>
        <taxon>Ascomycota</taxon>
        <taxon>Pezizomycotina</taxon>
        <taxon>Eurotiomycetes</taxon>
        <taxon>Chaetothyriomycetidae</taxon>
        <taxon>Chaetothyriales</taxon>
        <taxon>Herpotrichiellaceae</taxon>
        <taxon>Exophiala</taxon>
    </lineage>
</organism>
<dbReference type="EMBL" id="AMGV01000006">
    <property type="protein sequence ID" value="KEF56206.1"/>
    <property type="molecule type" value="Genomic_DNA"/>
</dbReference>
<gene>
    <name evidence="2" type="ORF">A1O9_07787</name>
</gene>
<dbReference type="GeneID" id="25282700"/>
<evidence type="ECO:0000256" key="1">
    <source>
        <dbReference type="SAM" id="MobiDB-lite"/>
    </source>
</evidence>
<dbReference type="STRING" id="1182545.A0A072P8L7"/>
<dbReference type="OrthoDB" id="5418867at2759"/>
<name>A0A072P8L7_9EURO</name>
<dbReference type="HOGENOM" id="CLU_122468_0_0_1"/>
<evidence type="ECO:0000313" key="2">
    <source>
        <dbReference type="EMBL" id="KEF56206.1"/>
    </source>
</evidence>
<feature type="compositionally biased region" description="Low complexity" evidence="1">
    <location>
        <begin position="100"/>
        <end position="114"/>
    </location>
</feature>
<feature type="compositionally biased region" description="Acidic residues" evidence="1">
    <location>
        <begin position="123"/>
        <end position="135"/>
    </location>
</feature>
<evidence type="ECO:0000313" key="3">
    <source>
        <dbReference type="Proteomes" id="UP000027920"/>
    </source>
</evidence>
<protein>
    <submittedName>
        <fullName evidence="2">Uncharacterized protein</fullName>
    </submittedName>
</protein>
<keyword evidence="3" id="KW-1185">Reference proteome</keyword>
<reference evidence="2 3" key="1">
    <citation type="submission" date="2013-03" db="EMBL/GenBank/DDBJ databases">
        <title>The Genome Sequence of Exophiala aquamarina CBS 119918.</title>
        <authorList>
            <consortium name="The Broad Institute Genomics Platform"/>
            <person name="Cuomo C."/>
            <person name="de Hoog S."/>
            <person name="Gorbushina A."/>
            <person name="Walker B."/>
            <person name="Young S.K."/>
            <person name="Zeng Q."/>
            <person name="Gargeya S."/>
            <person name="Fitzgerald M."/>
            <person name="Haas B."/>
            <person name="Abouelleil A."/>
            <person name="Allen A.W."/>
            <person name="Alvarado L."/>
            <person name="Arachchi H.M."/>
            <person name="Berlin A.M."/>
            <person name="Chapman S.B."/>
            <person name="Gainer-Dewar J."/>
            <person name="Goldberg J."/>
            <person name="Griggs A."/>
            <person name="Gujja S."/>
            <person name="Hansen M."/>
            <person name="Howarth C."/>
            <person name="Imamovic A."/>
            <person name="Ireland A."/>
            <person name="Larimer J."/>
            <person name="McCowan C."/>
            <person name="Murphy C."/>
            <person name="Pearson M."/>
            <person name="Poon T.W."/>
            <person name="Priest M."/>
            <person name="Roberts A."/>
            <person name="Saif S."/>
            <person name="Shea T."/>
            <person name="Sisk P."/>
            <person name="Sykes S."/>
            <person name="Wortman J."/>
            <person name="Nusbaum C."/>
            <person name="Birren B."/>
        </authorList>
    </citation>
    <scope>NUCLEOTIDE SEQUENCE [LARGE SCALE GENOMIC DNA]</scope>
    <source>
        <strain evidence="2 3">CBS 119918</strain>
    </source>
</reference>
<feature type="region of interest" description="Disordered" evidence="1">
    <location>
        <begin position="61"/>
        <end position="135"/>
    </location>
</feature>
<sequence>MPMVWDANADARLFAAFLATSDVKPDYPALASRMGDGCTAKAVIHRIGKIKAIGKITLTEPNTNRAASTPGGKKRVKTEDVNGAVYVDHGESPTKKAKARPAQPKAKAKAPLAPIQTVKEEEERSEEDEATAASD</sequence>